<sequence length="275" mass="30790">RYSAEVSSSYLQPGIFISVLSYIVSNQEVPDSQVVLKVPTKVAGRNGVLLKMAGLCTLYLLVTFVLVSNAFILLPQETDPVVVECGRDGYQTEIYPGRYNAATLIRSYNFGTGQYRNYENCNIKVWTDETPLLLNIKFNAFNVEQESRCRYDSLCVNGVKFCGSWESGKNFSYVVPPNRSFSLQFSSDISVVGRGFEIALKVSQYRGQGVKNEVSGGSGSAESLLIYRESNLDTYVDRCQENNGNQPPPAPWYGSTSSWYNPYTTDNWNNQYSTD</sequence>
<protein>
    <recommendedName>
        <fullName evidence="4">CUB domain-containing protein</fullName>
    </recommendedName>
</protein>
<name>A0A0B6ZHJ7_9EUPU</name>
<evidence type="ECO:0000259" key="4">
    <source>
        <dbReference type="PROSITE" id="PS01180"/>
    </source>
</evidence>
<evidence type="ECO:0000256" key="3">
    <source>
        <dbReference type="SAM" id="Phobius"/>
    </source>
</evidence>
<organism evidence="5">
    <name type="scientific">Arion vulgaris</name>
    <dbReference type="NCBI Taxonomy" id="1028688"/>
    <lineage>
        <taxon>Eukaryota</taxon>
        <taxon>Metazoa</taxon>
        <taxon>Spiralia</taxon>
        <taxon>Lophotrochozoa</taxon>
        <taxon>Mollusca</taxon>
        <taxon>Gastropoda</taxon>
        <taxon>Heterobranchia</taxon>
        <taxon>Euthyneura</taxon>
        <taxon>Panpulmonata</taxon>
        <taxon>Eupulmonata</taxon>
        <taxon>Stylommatophora</taxon>
        <taxon>Helicina</taxon>
        <taxon>Arionoidea</taxon>
        <taxon>Arionidae</taxon>
        <taxon>Arion</taxon>
    </lineage>
</organism>
<feature type="non-terminal residue" evidence="5">
    <location>
        <position position="1"/>
    </location>
</feature>
<dbReference type="PROSITE" id="PS01180">
    <property type="entry name" value="CUB"/>
    <property type="match status" value="1"/>
</dbReference>
<keyword evidence="3" id="KW-0812">Transmembrane</keyword>
<dbReference type="Gene3D" id="2.60.120.290">
    <property type="entry name" value="Spermadhesin, CUB domain"/>
    <property type="match status" value="1"/>
</dbReference>
<feature type="transmembrane region" description="Helical" evidence="3">
    <location>
        <begin position="48"/>
        <end position="74"/>
    </location>
</feature>
<evidence type="ECO:0000256" key="2">
    <source>
        <dbReference type="PROSITE-ProRule" id="PRU00059"/>
    </source>
</evidence>
<dbReference type="SUPFAM" id="SSF49854">
    <property type="entry name" value="Spermadhesin, CUB domain"/>
    <property type="match status" value="1"/>
</dbReference>
<keyword evidence="3" id="KW-1133">Transmembrane helix</keyword>
<proteinExistence type="predicted"/>
<feature type="domain" description="CUB" evidence="4">
    <location>
        <begin position="85"/>
        <end position="203"/>
    </location>
</feature>
<dbReference type="EMBL" id="HACG01021224">
    <property type="protein sequence ID" value="CEK68089.1"/>
    <property type="molecule type" value="Transcribed_RNA"/>
</dbReference>
<evidence type="ECO:0000256" key="1">
    <source>
        <dbReference type="ARBA" id="ARBA00023157"/>
    </source>
</evidence>
<comment type="caution">
    <text evidence="2">Lacks conserved residue(s) required for the propagation of feature annotation.</text>
</comment>
<feature type="non-terminal residue" evidence="5">
    <location>
        <position position="275"/>
    </location>
</feature>
<reference evidence="5" key="1">
    <citation type="submission" date="2014-12" db="EMBL/GenBank/DDBJ databases">
        <title>Insight into the proteome of Arion vulgaris.</title>
        <authorList>
            <person name="Aradska J."/>
            <person name="Bulat T."/>
            <person name="Smidak R."/>
            <person name="Sarate P."/>
            <person name="Gangsoo J."/>
            <person name="Sialana F."/>
            <person name="Bilban M."/>
            <person name="Lubec G."/>
        </authorList>
    </citation>
    <scope>NUCLEOTIDE SEQUENCE</scope>
    <source>
        <tissue evidence="5">Skin</tissue>
    </source>
</reference>
<dbReference type="InterPro" id="IPR035914">
    <property type="entry name" value="Sperma_CUB_dom_sf"/>
</dbReference>
<dbReference type="Pfam" id="PF00431">
    <property type="entry name" value="CUB"/>
    <property type="match status" value="1"/>
</dbReference>
<evidence type="ECO:0000313" key="5">
    <source>
        <dbReference type="EMBL" id="CEK68089.1"/>
    </source>
</evidence>
<dbReference type="AlphaFoldDB" id="A0A0B6ZHJ7"/>
<dbReference type="InterPro" id="IPR000859">
    <property type="entry name" value="CUB_dom"/>
</dbReference>
<keyword evidence="1" id="KW-1015">Disulfide bond</keyword>
<accession>A0A0B6ZHJ7</accession>
<gene>
    <name evidence="5" type="primary">ORF65022</name>
</gene>
<keyword evidence="3" id="KW-0472">Membrane</keyword>